<gene>
    <name evidence="1" type="ORF">LPJ66_002622</name>
</gene>
<keyword evidence="2" id="KW-1185">Reference proteome</keyword>
<sequence>MDPETPTRQNSRGAQPNSQFVTPMRRVLQRVDELTPQSRFLPGLSPFNTPALRRLDESALRDRLREAYQMLKEKEKNLFLAATVGQELVDTNQQLQDSYERVQRELADTQQRITEFDDQSSSQLYGRGRSMAAPHLSERGYAACQEQTLAVNENGATAIDEHERQWIKMHVLPVKAQLQMAQERTDELLSEREGLIAEVYSLRQEHAAALRRAGDSMANTDDAQRCMERLEEEKAQLHQELDEQRTFWAKRWAEHQEERKVGAQAVSNSQLAEHRQAQDAAARIRAEKRADEMHMRCSTAQAELELLRSQMQRIEEERVNEWEPMRGRWLSCEEALQELQETHQSTCEALAQAEARLAELDKSNELNDPIKLKSEKTSTSLLGELDLQRHNAVAQQRALTLEYTSLKRAYARALNTQSRMKQQVARLTQLAATGASEARMKRLEAALGEAECQQQALLWASMEQRRSVDVVMSANGARSEADGTALVTALRAKVKQIAAERDQSQRELRTAHLLRANEIQRTRDLEREAAESESKLRRALGELASIKADHDTLWQTAKAGEKYADSPQGTPQGTPLTQPARKRTILGASPDSVSPSQMKSSPMSLEFMINSDSAKINKAQPLSSLSKSKVSKRRRIQDNSLGKETPCHSGHNSKGPPSTLGSSPPKPLAAEAQDLCDINNAADRGLKSCLGALGTVRPPETVAASGDSISNIEGDGTATLGDAHKHDKTYQPHESSSNGNIANNTTVVASDDICISTRSSHKPIECNNQ</sequence>
<proteinExistence type="predicted"/>
<name>A0ACC1IPX7_9FUNG</name>
<comment type="caution">
    <text evidence="1">The sequence shown here is derived from an EMBL/GenBank/DDBJ whole genome shotgun (WGS) entry which is preliminary data.</text>
</comment>
<evidence type="ECO:0000313" key="1">
    <source>
        <dbReference type="EMBL" id="KAJ1898647.1"/>
    </source>
</evidence>
<organism evidence="1 2">
    <name type="scientific">Kickxella alabastrina</name>
    <dbReference type="NCBI Taxonomy" id="61397"/>
    <lineage>
        <taxon>Eukaryota</taxon>
        <taxon>Fungi</taxon>
        <taxon>Fungi incertae sedis</taxon>
        <taxon>Zoopagomycota</taxon>
        <taxon>Kickxellomycotina</taxon>
        <taxon>Kickxellomycetes</taxon>
        <taxon>Kickxellales</taxon>
        <taxon>Kickxellaceae</taxon>
        <taxon>Kickxella</taxon>
    </lineage>
</organism>
<evidence type="ECO:0000313" key="2">
    <source>
        <dbReference type="Proteomes" id="UP001150581"/>
    </source>
</evidence>
<reference evidence="1" key="1">
    <citation type="submission" date="2022-07" db="EMBL/GenBank/DDBJ databases">
        <title>Phylogenomic reconstructions and comparative analyses of Kickxellomycotina fungi.</title>
        <authorList>
            <person name="Reynolds N.K."/>
            <person name="Stajich J.E."/>
            <person name="Barry K."/>
            <person name="Grigoriev I.V."/>
            <person name="Crous P."/>
            <person name="Smith M.E."/>
        </authorList>
    </citation>
    <scope>NUCLEOTIDE SEQUENCE</scope>
    <source>
        <strain evidence="1">Benny 63K</strain>
    </source>
</reference>
<dbReference type="EMBL" id="JANBPG010000221">
    <property type="protein sequence ID" value="KAJ1898647.1"/>
    <property type="molecule type" value="Genomic_DNA"/>
</dbReference>
<protein>
    <submittedName>
        <fullName evidence="1">Uncharacterized protein</fullName>
    </submittedName>
</protein>
<dbReference type="Proteomes" id="UP001150581">
    <property type="component" value="Unassembled WGS sequence"/>
</dbReference>
<accession>A0ACC1IPX7</accession>